<dbReference type="Proteomes" id="UP000198937">
    <property type="component" value="Unassembled WGS sequence"/>
</dbReference>
<proteinExistence type="predicted"/>
<dbReference type="OrthoDB" id="4232782at2"/>
<dbReference type="RefSeq" id="WP_091444885.1">
    <property type="nucleotide sequence ID" value="NZ_BMMJ01000007.1"/>
</dbReference>
<reference evidence="1 2" key="1">
    <citation type="submission" date="2016-06" db="EMBL/GenBank/DDBJ databases">
        <authorList>
            <person name="Kjaerup R.B."/>
            <person name="Dalgaard T.S."/>
            <person name="Juul-Madsen H.R."/>
        </authorList>
    </citation>
    <scope>NUCLEOTIDE SEQUENCE [LARGE SCALE GENOMIC DNA]</scope>
    <source>
        <strain evidence="1 2">DSM 45577</strain>
    </source>
</reference>
<evidence type="ECO:0000313" key="1">
    <source>
        <dbReference type="EMBL" id="SCL64584.1"/>
    </source>
</evidence>
<dbReference type="EMBL" id="FMIA01000002">
    <property type="protein sequence ID" value="SCL64584.1"/>
    <property type="molecule type" value="Genomic_DNA"/>
</dbReference>
<gene>
    <name evidence="1" type="ORF">GA0070617_5507</name>
</gene>
<name>A0A1C6VEW9_9ACTN</name>
<keyword evidence="2" id="KW-1185">Reference proteome</keyword>
<protein>
    <submittedName>
        <fullName evidence="1">Uncharacterized protein</fullName>
    </submittedName>
</protein>
<accession>A0A1C6VEW9</accession>
<sequence length="120" mass="13286">MSKVRIEGMAGLRRALRRLPADVEHEGLAGLREAAEDVREDWYTSAAADTGAGREGIEVREDRRDAAVEVGIFDPGLYYMVFPEEGTKSQAAQPALAEAIARAQRRVAGTVARRISRRYR</sequence>
<dbReference type="AlphaFoldDB" id="A0A1C6VEW9"/>
<organism evidence="1 2">
    <name type="scientific">Micromonospora yangpuensis</name>
    <dbReference type="NCBI Taxonomy" id="683228"/>
    <lineage>
        <taxon>Bacteria</taxon>
        <taxon>Bacillati</taxon>
        <taxon>Actinomycetota</taxon>
        <taxon>Actinomycetes</taxon>
        <taxon>Micromonosporales</taxon>
        <taxon>Micromonosporaceae</taxon>
        <taxon>Micromonospora</taxon>
    </lineage>
</organism>
<evidence type="ECO:0000313" key="2">
    <source>
        <dbReference type="Proteomes" id="UP000198937"/>
    </source>
</evidence>
<dbReference type="STRING" id="683228.GA0070617_5507"/>